<dbReference type="EMBL" id="JACEEZ010025133">
    <property type="protein sequence ID" value="KAG0704321.1"/>
    <property type="molecule type" value="Genomic_DNA"/>
</dbReference>
<dbReference type="GO" id="GO:0016301">
    <property type="term" value="F:kinase activity"/>
    <property type="evidence" value="ECO:0007669"/>
    <property type="project" value="UniProtKB-KW"/>
</dbReference>
<protein>
    <submittedName>
        <fullName evidence="2">Activated Cdc42 kinase-like</fullName>
    </submittedName>
</protein>
<gene>
    <name evidence="2" type="ORF">GWK47_024708</name>
</gene>
<keyword evidence="2" id="KW-0418">Kinase</keyword>
<evidence type="ECO:0000313" key="2">
    <source>
        <dbReference type="EMBL" id="KAG0704321.1"/>
    </source>
</evidence>
<accession>A0A8J4XLE5</accession>
<keyword evidence="2" id="KW-0808">Transferase</keyword>
<keyword evidence="3" id="KW-1185">Reference proteome</keyword>
<evidence type="ECO:0000313" key="3">
    <source>
        <dbReference type="Proteomes" id="UP000770661"/>
    </source>
</evidence>
<dbReference type="Proteomes" id="UP000770661">
    <property type="component" value="Unassembled WGS sequence"/>
</dbReference>
<dbReference type="AlphaFoldDB" id="A0A8J4XLE5"/>
<reference evidence="2" key="1">
    <citation type="submission" date="2020-07" db="EMBL/GenBank/DDBJ databases">
        <title>The High-quality genome of the commercially important snow crab, Chionoecetes opilio.</title>
        <authorList>
            <person name="Jeong J.-H."/>
            <person name="Ryu S."/>
        </authorList>
    </citation>
    <scope>NUCLEOTIDE SEQUENCE</scope>
    <source>
        <strain evidence="2">MADBK_172401_WGS</strain>
        <tissue evidence="2">Digestive gland</tissue>
    </source>
</reference>
<organism evidence="2 3">
    <name type="scientific">Chionoecetes opilio</name>
    <name type="common">Atlantic snow crab</name>
    <name type="synonym">Cancer opilio</name>
    <dbReference type="NCBI Taxonomy" id="41210"/>
    <lineage>
        <taxon>Eukaryota</taxon>
        <taxon>Metazoa</taxon>
        <taxon>Ecdysozoa</taxon>
        <taxon>Arthropoda</taxon>
        <taxon>Crustacea</taxon>
        <taxon>Multicrustacea</taxon>
        <taxon>Malacostraca</taxon>
        <taxon>Eumalacostraca</taxon>
        <taxon>Eucarida</taxon>
        <taxon>Decapoda</taxon>
        <taxon>Pleocyemata</taxon>
        <taxon>Brachyura</taxon>
        <taxon>Eubrachyura</taxon>
        <taxon>Majoidea</taxon>
        <taxon>Majidae</taxon>
        <taxon>Chionoecetes</taxon>
    </lineage>
</organism>
<name>A0A8J4XLE5_CHIOP</name>
<sequence length="107" mass="11829">MDRPNSRRTQGPARGTQSDEVHIMQKVLKNEVGTPLVSPEECVVALNECEWDVHRALKLTNLQLLIPSHRVSLEAARCTLASFSWDVGKAASYLVATQGISEDTEQV</sequence>
<feature type="region of interest" description="Disordered" evidence="1">
    <location>
        <begin position="1"/>
        <end position="20"/>
    </location>
</feature>
<proteinExistence type="predicted"/>
<dbReference type="OrthoDB" id="4062651at2759"/>
<evidence type="ECO:0000256" key="1">
    <source>
        <dbReference type="SAM" id="MobiDB-lite"/>
    </source>
</evidence>
<comment type="caution">
    <text evidence="2">The sequence shown here is derived from an EMBL/GenBank/DDBJ whole genome shotgun (WGS) entry which is preliminary data.</text>
</comment>